<dbReference type="Gene3D" id="3.40.50.150">
    <property type="entry name" value="Vaccinia Virus protein VP39"/>
    <property type="match status" value="1"/>
</dbReference>
<dbReference type="SUPFAM" id="SSF53335">
    <property type="entry name" value="S-adenosyl-L-methionine-dependent methyltransferases"/>
    <property type="match status" value="1"/>
</dbReference>
<protein>
    <recommendedName>
        <fullName evidence="3">Methyltransferase small domain-containing protein</fullName>
    </recommendedName>
</protein>
<proteinExistence type="predicted"/>
<evidence type="ECO:0008006" key="3">
    <source>
        <dbReference type="Google" id="ProtNLM"/>
    </source>
</evidence>
<dbReference type="EMBL" id="PCRX01000017">
    <property type="protein sequence ID" value="PIP29097.1"/>
    <property type="molecule type" value="Genomic_DNA"/>
</dbReference>
<evidence type="ECO:0000313" key="1">
    <source>
        <dbReference type="EMBL" id="PIP29097.1"/>
    </source>
</evidence>
<reference evidence="1 2" key="1">
    <citation type="submission" date="2017-09" db="EMBL/GenBank/DDBJ databases">
        <title>Depth-based differentiation of microbial function through sediment-hosted aquifers and enrichment of novel symbionts in the deep terrestrial subsurface.</title>
        <authorList>
            <person name="Probst A.J."/>
            <person name="Ladd B."/>
            <person name="Jarett J.K."/>
            <person name="Geller-Mcgrath D.E."/>
            <person name="Sieber C.M."/>
            <person name="Emerson J.B."/>
            <person name="Anantharaman K."/>
            <person name="Thomas B.C."/>
            <person name="Malmstrom R."/>
            <person name="Stieglmeier M."/>
            <person name="Klingl A."/>
            <person name="Woyke T."/>
            <person name="Ryan C.M."/>
            <person name="Banfield J.F."/>
        </authorList>
    </citation>
    <scope>NUCLEOTIDE SEQUENCE [LARGE SCALE GENOMIC DNA]</scope>
    <source>
        <strain evidence="1">CG23_combo_of_CG06-09_8_20_14_all_39_39</strain>
    </source>
</reference>
<comment type="caution">
    <text evidence="1">The sequence shown here is derived from an EMBL/GenBank/DDBJ whole genome shotgun (WGS) entry which is preliminary data.</text>
</comment>
<organism evidence="1 2">
    <name type="scientific">Candidatus Kuenenbacteria bacterium CG23_combo_of_CG06-09_8_20_14_all_39_39</name>
    <dbReference type="NCBI Taxonomy" id="1974623"/>
    <lineage>
        <taxon>Bacteria</taxon>
        <taxon>Candidatus Kueneniibacteriota</taxon>
    </lineage>
</organism>
<dbReference type="InterPro" id="IPR029063">
    <property type="entry name" value="SAM-dependent_MTases_sf"/>
</dbReference>
<accession>A0A2G9Z7E8</accession>
<name>A0A2G9Z7E8_9BACT</name>
<evidence type="ECO:0000313" key="2">
    <source>
        <dbReference type="Proteomes" id="UP000231235"/>
    </source>
</evidence>
<dbReference type="Proteomes" id="UP000231235">
    <property type="component" value="Unassembled WGS sequence"/>
</dbReference>
<dbReference type="AlphaFoldDB" id="A0A2G9Z7E8"/>
<sequence>MLLKIMLLKENSVIPTQLAQDIYHNFREQNKSEHIAGLTTIQLLLNICQAQKPINILELGGGLGTLTKLLLAYSPTEATLDTYEDNLYFQQKLRENLQNYQSKYTLITDYRILPPKRSYDLVIVDGGNGKTGDGGYPDAVWFIISYLQSVKIIYIEGYRCLQRLLIRKALRRRFIYRLQAYAPAGEKKAGGLKIECRLCHSPFIRWINFLFWEIMEWTSVENFIKYRVNRLVKKFKHV</sequence>
<gene>
    <name evidence="1" type="ORF">COX28_00935</name>
</gene>